<sequence>MERLLEHAERLGLGPWAGELAALIARKQRYIAGVDAKARRYLDTFASLPEGAPASVELASDRVRIGDPGDLDPASRETLRAALGDYRPWRKGPFALFGIELDAEWDSSLKWNRLREHIAPLAGRRVLDIGSSNGYYLFRMAAADPALALGIEPYLTNWFQFRLLQHYARVPQVYGLPVRFEELPDMAGYFDTVFSMGVLYHRRAPLETLAAMRRMLRRGGELVLETLVIPGEGELALCPAERYAKMNNVYFLPSVPCLEIWLRRAGFTAIRCVDVSRTTGAEQRKTEWVNTETLEDFLDPRDPEMTIEGYPAPRRALLIARNPG</sequence>
<dbReference type="InterPro" id="IPR027555">
    <property type="entry name" value="Mo5U34_MeTrfas-like"/>
</dbReference>
<dbReference type="InterPro" id="IPR029063">
    <property type="entry name" value="SAM-dependent_MTases_sf"/>
</dbReference>
<dbReference type="HAMAP" id="MF_01590">
    <property type="entry name" value="tRNA_carboxymethyltr_CmoB"/>
    <property type="match status" value="1"/>
</dbReference>
<evidence type="ECO:0000313" key="3">
    <source>
        <dbReference type="EMBL" id="BCR06837.1"/>
    </source>
</evidence>
<dbReference type="RefSeq" id="WP_221250213.1">
    <property type="nucleotide sequence ID" value="NZ_AP024355.1"/>
</dbReference>
<keyword evidence="1" id="KW-0808">Transferase</keyword>
<protein>
    <submittedName>
        <fullName evidence="3">tRNA U34 carboxymethyltransferase</fullName>
    </submittedName>
</protein>
<dbReference type="NCBIfam" id="TIGR00452">
    <property type="entry name" value="tRNA 5-methoxyuridine(34)/uridine 5-oxyacetic acid(34) synthase CmoB"/>
    <property type="match status" value="1"/>
</dbReference>
<name>A0ABM8I1E2_9BACT</name>
<reference evidence="3 4" key="2">
    <citation type="journal article" date="2021" name="Int. J. Syst. Evol. Microbiol.">
        <title>Isolation and Polyphasic Characterization of Desulfuromonas versatilis sp. Nov., an Electrogenic Bacteria Capable of Versatile Metabolism Isolated from a Graphene Oxide-Reducing Enrichment Culture.</title>
        <authorList>
            <person name="Xie L."/>
            <person name="Yoshida N."/>
            <person name="Ishii S."/>
            <person name="Meng L."/>
        </authorList>
    </citation>
    <scope>NUCLEOTIDE SEQUENCE [LARGE SCALE GENOMIC DNA]</scope>
    <source>
        <strain evidence="3 4">NIT-T3</strain>
    </source>
</reference>
<evidence type="ECO:0000313" key="4">
    <source>
        <dbReference type="Proteomes" id="UP001319827"/>
    </source>
</evidence>
<dbReference type="NCBIfam" id="NF011650">
    <property type="entry name" value="PRK15068.1"/>
    <property type="match status" value="1"/>
</dbReference>
<organism evidence="3 4">
    <name type="scientific">Desulfuromonas versatilis</name>
    <dbReference type="NCBI Taxonomy" id="2802975"/>
    <lineage>
        <taxon>Bacteria</taxon>
        <taxon>Pseudomonadati</taxon>
        <taxon>Thermodesulfobacteriota</taxon>
        <taxon>Desulfuromonadia</taxon>
        <taxon>Desulfuromonadales</taxon>
        <taxon>Desulfuromonadaceae</taxon>
        <taxon>Desulfuromonas</taxon>
    </lineage>
</organism>
<accession>A0ABM8I1E2</accession>
<proteinExistence type="inferred from homology"/>
<dbReference type="Pfam" id="PF08003">
    <property type="entry name" value="Methyltransf_9"/>
    <property type="match status" value="1"/>
</dbReference>
<dbReference type="SUPFAM" id="SSF53335">
    <property type="entry name" value="S-adenosyl-L-methionine-dependent methyltransferases"/>
    <property type="match status" value="1"/>
</dbReference>
<evidence type="ECO:0000256" key="2">
    <source>
        <dbReference type="ARBA" id="ARBA00022694"/>
    </source>
</evidence>
<dbReference type="CDD" id="cd02440">
    <property type="entry name" value="AdoMet_MTases"/>
    <property type="match status" value="1"/>
</dbReference>
<dbReference type="EMBL" id="AP024355">
    <property type="protein sequence ID" value="BCR06837.1"/>
    <property type="molecule type" value="Genomic_DNA"/>
</dbReference>
<reference evidence="3 4" key="1">
    <citation type="journal article" date="2016" name="C (Basel)">
        <title>Selective Growth of and Electricity Production by Marine Exoelectrogenic Bacteria in Self-Aggregated Hydrogel of Microbially Reduced Graphene Oxide.</title>
        <authorList>
            <person name="Yoshida N."/>
            <person name="Goto Y."/>
            <person name="Miyata Y."/>
        </authorList>
    </citation>
    <scope>NUCLEOTIDE SEQUENCE [LARGE SCALE GENOMIC DNA]</scope>
    <source>
        <strain evidence="3 4">NIT-T3</strain>
    </source>
</reference>
<dbReference type="Gene3D" id="3.40.50.150">
    <property type="entry name" value="Vaccinia Virus protein VP39"/>
    <property type="match status" value="1"/>
</dbReference>
<keyword evidence="4" id="KW-1185">Reference proteome</keyword>
<evidence type="ECO:0000256" key="1">
    <source>
        <dbReference type="ARBA" id="ARBA00022679"/>
    </source>
</evidence>
<dbReference type="InterPro" id="IPR010017">
    <property type="entry name" value="CmoB"/>
</dbReference>
<keyword evidence="2" id="KW-0819">tRNA processing</keyword>
<dbReference type="Proteomes" id="UP001319827">
    <property type="component" value="Chromosome"/>
</dbReference>
<gene>
    <name evidence="3" type="primary">cmoB</name>
    <name evidence="3" type="ORF">DESUT3_39060</name>
</gene>